<dbReference type="Pfam" id="PF09851">
    <property type="entry name" value="SHOCT"/>
    <property type="match status" value="1"/>
</dbReference>
<keyword evidence="1" id="KW-0472">Membrane</keyword>
<accession>A0ABY8W4D8</accession>
<keyword evidence="4" id="KW-1185">Reference proteome</keyword>
<evidence type="ECO:0000256" key="1">
    <source>
        <dbReference type="SAM" id="Phobius"/>
    </source>
</evidence>
<proteinExistence type="predicted"/>
<organism evidence="3 4">
    <name type="scientific">Candidatus Mycobacterium wuenschmannii</name>
    <dbReference type="NCBI Taxonomy" id="3027808"/>
    <lineage>
        <taxon>Bacteria</taxon>
        <taxon>Bacillati</taxon>
        <taxon>Actinomycetota</taxon>
        <taxon>Actinomycetes</taxon>
        <taxon>Mycobacteriales</taxon>
        <taxon>Mycobacteriaceae</taxon>
        <taxon>Mycobacterium</taxon>
    </lineage>
</organism>
<dbReference type="RefSeq" id="WP_285190012.1">
    <property type="nucleotide sequence ID" value="NZ_CP126981.1"/>
</dbReference>
<keyword evidence="1" id="KW-0812">Transmembrane</keyword>
<keyword evidence="1" id="KW-1133">Transmembrane helix</keyword>
<evidence type="ECO:0000313" key="3">
    <source>
        <dbReference type="EMBL" id="WIM89288.1"/>
    </source>
</evidence>
<feature type="domain" description="SHOCT" evidence="2">
    <location>
        <begin position="220"/>
        <end position="247"/>
    </location>
</feature>
<dbReference type="InterPro" id="IPR018649">
    <property type="entry name" value="SHOCT"/>
</dbReference>
<reference evidence="3 4" key="1">
    <citation type="journal article" date="2023" name="Microbiol. Resour. Announc.">
        <title>Complete Genome Sequence of Mycobacterium wuenschmanii, a novel Nontuberculous Mycobacterium Isolated from a captive population of Amazon Milk Frogs.</title>
        <authorList>
            <person name="Hicks J."/>
            <person name="Zeineldin M."/>
            <person name="Ward H."/>
            <person name="Wuenschmann A."/>
            <person name="Camp P."/>
            <person name="Farrell D."/>
            <person name="Lehman K."/>
            <person name="Thacker T."/>
            <person name="Cuthbert E."/>
        </authorList>
    </citation>
    <scope>NUCLEOTIDE SEQUENCE [LARGE SCALE GENOMIC DNA]</scope>
    <source>
        <strain evidence="3 4">Wuenschmanii</strain>
    </source>
</reference>
<gene>
    <name evidence="3" type="ORF">PT015_07540</name>
</gene>
<evidence type="ECO:0000313" key="4">
    <source>
        <dbReference type="Proteomes" id="UP001236585"/>
    </source>
</evidence>
<feature type="transmembrane region" description="Helical" evidence="1">
    <location>
        <begin position="153"/>
        <end position="171"/>
    </location>
</feature>
<name>A0ABY8W4D8_9MYCO</name>
<feature type="transmembrane region" description="Helical" evidence="1">
    <location>
        <begin position="12"/>
        <end position="36"/>
    </location>
</feature>
<evidence type="ECO:0000259" key="2">
    <source>
        <dbReference type="Pfam" id="PF09851"/>
    </source>
</evidence>
<sequence>MSSGPVRKIVRISALLLMVGSVIGFVATLLLGAFVYDKYDAYGEVRIPGSGKVHLPAGRTTISFHTVILSRAYDNGLPIPHLSFDIDPPPGVANPKVTENIGGSTSVNNNIHRRVWFADIPADGDYIITTSGEVNGYISPRLAFGRDSDSNDAWLGITAGLFVIGLATLITSSMWRSRVTRVESPAWQVGPPVPTPELDDPAAGADGSIVIHSGEGVKIEQLKTLAALRDSGALTEKEFQAEKRRVLKGD</sequence>
<dbReference type="EMBL" id="CP126981">
    <property type="protein sequence ID" value="WIM89288.1"/>
    <property type="molecule type" value="Genomic_DNA"/>
</dbReference>
<dbReference type="Proteomes" id="UP001236585">
    <property type="component" value="Chromosome"/>
</dbReference>
<protein>
    <submittedName>
        <fullName evidence="3">SHOCT domain-containing protein</fullName>
    </submittedName>
</protein>